<evidence type="ECO:0000256" key="11">
    <source>
        <dbReference type="ARBA" id="ARBA00022989"/>
    </source>
</evidence>
<evidence type="ECO:0000256" key="17">
    <source>
        <dbReference type="ARBA" id="ARBA00024088"/>
    </source>
</evidence>
<dbReference type="STRING" id="400682.I1EEE5"/>
<evidence type="ECO:0000313" key="20">
    <source>
        <dbReference type="EnsemblMetazoa" id="XP_003386239.1"/>
    </source>
</evidence>
<evidence type="ECO:0000256" key="5">
    <source>
        <dbReference type="ARBA" id="ARBA00004419"/>
    </source>
</evidence>
<dbReference type="eggNOG" id="KOG4753">
    <property type="taxonomic scope" value="Eukaryota"/>
</dbReference>
<dbReference type="HOGENOM" id="CLU_126638_1_0_1"/>
<name>I1EEE5_AMPQE</name>
<evidence type="ECO:0000313" key="19">
    <source>
        <dbReference type="EnsemblMetazoa" id="Aqu2.1.05057_001"/>
    </source>
</evidence>
<dbReference type="GO" id="GO:0005769">
    <property type="term" value="C:early endosome"/>
    <property type="evidence" value="ECO:0007669"/>
    <property type="project" value="UniProtKB-SubCell"/>
</dbReference>
<reference evidence="19" key="2">
    <citation type="submission" date="2017-05" db="UniProtKB">
        <authorList>
            <consortium name="EnsemblMetazoa"/>
        </authorList>
    </citation>
    <scope>IDENTIFICATION</scope>
</reference>
<feature type="transmembrane region" description="Helical" evidence="18">
    <location>
        <begin position="43"/>
        <end position="68"/>
    </location>
</feature>
<evidence type="ECO:0000256" key="18">
    <source>
        <dbReference type="SAM" id="Phobius"/>
    </source>
</evidence>
<dbReference type="PANTHER" id="PTHR15664:SF6">
    <property type="entry name" value="TRANSMEMBRANE PROTEIN 230"/>
    <property type="match status" value="1"/>
</dbReference>
<dbReference type="GO" id="GO:0005794">
    <property type="term" value="C:Golgi apparatus"/>
    <property type="evidence" value="ECO:0007669"/>
    <property type="project" value="UniProtKB-SubCell"/>
</dbReference>
<evidence type="ECO:0000256" key="1">
    <source>
        <dbReference type="ARBA" id="ARBA00004141"/>
    </source>
</evidence>
<evidence type="ECO:0000256" key="9">
    <source>
        <dbReference type="ARBA" id="ARBA00022692"/>
    </source>
</evidence>
<keyword evidence="12" id="KW-0770">Synapse</keyword>
<dbReference type="EnsemblMetazoa" id="Aqu2.1.33359_001">
    <property type="protein sequence ID" value="Aqu2.1.33359_001"/>
    <property type="gene ID" value="Aqu2.1.33359"/>
</dbReference>
<dbReference type="EnsemblMetazoa" id="XM_003391640.3">
    <property type="protein sequence ID" value="XP_003391688.1"/>
    <property type="gene ID" value="LOC100635212"/>
</dbReference>
<organism evidence="19">
    <name type="scientific">Amphimedon queenslandica</name>
    <name type="common">Sponge</name>
    <dbReference type="NCBI Taxonomy" id="400682"/>
    <lineage>
        <taxon>Eukaryota</taxon>
        <taxon>Metazoa</taxon>
        <taxon>Porifera</taxon>
        <taxon>Demospongiae</taxon>
        <taxon>Heteroscleromorpha</taxon>
        <taxon>Haplosclerida</taxon>
        <taxon>Niphatidae</taxon>
        <taxon>Amphimedon</taxon>
    </lineage>
</organism>
<evidence type="ECO:0000256" key="16">
    <source>
        <dbReference type="ARBA" id="ARBA00024003"/>
    </source>
</evidence>
<feature type="transmembrane region" description="Helical" evidence="18">
    <location>
        <begin position="74"/>
        <end position="92"/>
    </location>
</feature>
<dbReference type="PANTHER" id="PTHR15664">
    <property type="entry name" value="C20ORF30 PROTEIN"/>
    <property type="match status" value="1"/>
</dbReference>
<evidence type="ECO:0000256" key="10">
    <source>
        <dbReference type="ARBA" id="ARBA00022753"/>
    </source>
</evidence>
<gene>
    <name evidence="19" type="primary">100633003</name>
    <name evidence="20" type="synonym">100635212</name>
</gene>
<dbReference type="GO" id="GO:0016020">
    <property type="term" value="C:membrane"/>
    <property type="evidence" value="ECO:0007669"/>
    <property type="project" value="UniProtKB-SubCell"/>
</dbReference>
<evidence type="ECO:0000256" key="2">
    <source>
        <dbReference type="ARBA" id="ARBA00004172"/>
    </source>
</evidence>
<keyword evidence="13" id="KW-0333">Golgi apparatus</keyword>
<evidence type="ECO:0000256" key="8">
    <source>
        <dbReference type="ARBA" id="ARBA00007743"/>
    </source>
</evidence>
<keyword evidence="14 18" id="KW-0472">Membrane</keyword>
<dbReference type="KEGG" id="aqu:100635212"/>
<dbReference type="GO" id="GO:0005770">
    <property type="term" value="C:late endosome"/>
    <property type="evidence" value="ECO:0007669"/>
    <property type="project" value="UniProtKB-SubCell"/>
</dbReference>
<dbReference type="AlphaFoldDB" id="I1EEE5"/>
<dbReference type="GO" id="GO:0005776">
    <property type="term" value="C:autophagosome"/>
    <property type="evidence" value="ECO:0007669"/>
    <property type="project" value="UniProtKB-SubCell"/>
</dbReference>
<comment type="similarity">
    <text evidence="8">Belongs to the TMEM134/TMEM230 family.</text>
</comment>
<proteinExistence type="inferred from homology"/>
<evidence type="ECO:0000256" key="3">
    <source>
        <dbReference type="ARBA" id="ARBA00004234"/>
    </source>
</evidence>
<reference evidence="21" key="1">
    <citation type="journal article" date="2010" name="Nature">
        <title>The Amphimedon queenslandica genome and the evolution of animal complexity.</title>
        <authorList>
            <person name="Srivastava M."/>
            <person name="Simakov O."/>
            <person name="Chapman J."/>
            <person name="Fahey B."/>
            <person name="Gauthier M.E."/>
            <person name="Mitros T."/>
            <person name="Richards G.S."/>
            <person name="Conaco C."/>
            <person name="Dacre M."/>
            <person name="Hellsten U."/>
            <person name="Larroux C."/>
            <person name="Putnam N.H."/>
            <person name="Stanke M."/>
            <person name="Adamska M."/>
            <person name="Darling A."/>
            <person name="Degnan S.M."/>
            <person name="Oakley T.H."/>
            <person name="Plachetzki D.C."/>
            <person name="Zhai Y."/>
            <person name="Adamski M."/>
            <person name="Calcino A."/>
            <person name="Cummins S.F."/>
            <person name="Goodstein D.M."/>
            <person name="Harris C."/>
            <person name="Jackson D.J."/>
            <person name="Leys S.P."/>
            <person name="Shu S."/>
            <person name="Woodcroft B.J."/>
            <person name="Vervoort M."/>
            <person name="Kosik K.S."/>
            <person name="Manning G."/>
            <person name="Degnan B.M."/>
            <person name="Rokhsar D.S."/>
        </authorList>
    </citation>
    <scope>NUCLEOTIDE SEQUENCE [LARGE SCALE GENOMIC DNA]</scope>
</reference>
<keyword evidence="15" id="KW-0968">Cytoplasmic vesicle</keyword>
<accession>I1EEE5</accession>
<dbReference type="OMA" id="YHVFIAY"/>
<dbReference type="EnsemblMetazoa" id="Aqu2.1.05057_001">
    <property type="protein sequence ID" value="Aqu2.1.05057_001"/>
    <property type="gene ID" value="Aqu2.1.05057"/>
</dbReference>
<sequence length="117" mass="13124">MKRKERTKVKYSKLVSISNDREDEYHDDQFTENSPVKIPVRSIVLATFLFLVGSVLLILAGLLIGGVFGDTPDASSAPLLLIGSITFIPGFYHVRLAYYAWKGYHGYSFSDIPSYDD</sequence>
<keyword evidence="11 18" id="KW-1133">Transmembrane helix</keyword>
<evidence type="ECO:0000256" key="6">
    <source>
        <dbReference type="ARBA" id="ARBA00004601"/>
    </source>
</evidence>
<dbReference type="GO" id="GO:0055037">
    <property type="term" value="C:recycling endosome"/>
    <property type="evidence" value="ECO:0007669"/>
    <property type="project" value="UniProtKB-SubCell"/>
</dbReference>
<evidence type="ECO:0000256" key="14">
    <source>
        <dbReference type="ARBA" id="ARBA00023136"/>
    </source>
</evidence>
<evidence type="ECO:0000313" key="21">
    <source>
        <dbReference type="Proteomes" id="UP000007879"/>
    </source>
</evidence>
<evidence type="ECO:0000256" key="7">
    <source>
        <dbReference type="ARBA" id="ARBA00004603"/>
    </source>
</evidence>
<evidence type="ECO:0000256" key="12">
    <source>
        <dbReference type="ARBA" id="ARBA00023018"/>
    </source>
</evidence>
<evidence type="ECO:0000256" key="4">
    <source>
        <dbReference type="ARBA" id="ARBA00004412"/>
    </source>
</evidence>
<dbReference type="EnsemblMetazoa" id="XM_003386191.3">
    <property type="protein sequence ID" value="XP_003386239.1"/>
    <property type="gene ID" value="LOC100633003"/>
</dbReference>
<dbReference type="Pfam" id="PF05915">
    <property type="entry name" value="TMEM_230_134"/>
    <property type="match status" value="1"/>
</dbReference>
<dbReference type="InterPro" id="IPR044234">
    <property type="entry name" value="TMEM230"/>
</dbReference>
<keyword evidence="21" id="KW-1185">Reference proteome</keyword>
<dbReference type="InterPro" id="IPR008590">
    <property type="entry name" value="TMEM_230/134"/>
</dbReference>
<comment type="function">
    <text evidence="16">Involved in trafficking and recycling of synaptic vesicles.</text>
</comment>
<dbReference type="Proteomes" id="UP000007879">
    <property type="component" value="Unassembled WGS sequence"/>
</dbReference>
<evidence type="ECO:0000256" key="13">
    <source>
        <dbReference type="ARBA" id="ARBA00023034"/>
    </source>
</evidence>
<comment type="subcellular location">
    <subcellularLocation>
        <location evidence="5">Cytoplasmic vesicle</location>
        <location evidence="5">Autophagosome</location>
    </subcellularLocation>
    <subcellularLocation>
        <location evidence="3">Cytoplasmic vesicle</location>
        <location evidence="3">Secretory vesicle</location>
        <location evidence="3">Synaptic vesicle</location>
    </subcellularLocation>
    <subcellularLocation>
        <location evidence="4">Early endosome</location>
    </subcellularLocation>
    <subcellularLocation>
        <location evidence="6">Golgi apparatus</location>
        <location evidence="6">trans-Golgi network</location>
    </subcellularLocation>
    <subcellularLocation>
        <location evidence="7">Late endosome</location>
    </subcellularLocation>
    <subcellularLocation>
        <location evidence="1">Membrane</location>
        <topology evidence="1">Multi-pass membrane protein</topology>
    </subcellularLocation>
    <subcellularLocation>
        <location evidence="2">Recycling endosome</location>
    </subcellularLocation>
</comment>
<protein>
    <recommendedName>
        <fullName evidence="17">Transmembrane protein 230</fullName>
    </recommendedName>
</protein>
<evidence type="ECO:0000256" key="15">
    <source>
        <dbReference type="ARBA" id="ARBA00023329"/>
    </source>
</evidence>
<keyword evidence="9 18" id="KW-0812">Transmembrane</keyword>
<dbReference type="OrthoDB" id="5597044at2759"/>
<dbReference type="FunCoup" id="I1EEE5">
    <property type="interactions" value="362"/>
</dbReference>
<dbReference type="KEGG" id="aqu:100633003"/>
<keyword evidence="10" id="KW-0967">Endosome</keyword>